<evidence type="ECO:0000259" key="1">
    <source>
        <dbReference type="Pfam" id="PF26395"/>
    </source>
</evidence>
<evidence type="ECO:0000313" key="2">
    <source>
        <dbReference type="EMBL" id="QOL68807.1"/>
    </source>
</evidence>
<evidence type="ECO:0000313" key="3">
    <source>
        <dbReference type="Proteomes" id="UP000593929"/>
    </source>
</evidence>
<proteinExistence type="predicted"/>
<dbReference type="InterPro" id="IPR058588">
    <property type="entry name" value="E2-CBASS"/>
</dbReference>
<feature type="domain" description="Type II CBASS E2 protein" evidence="1">
    <location>
        <begin position="26"/>
        <end position="154"/>
    </location>
</feature>
<dbReference type="Pfam" id="PF26395">
    <property type="entry name" value="E2-CBASS"/>
    <property type="match status" value="1"/>
</dbReference>
<dbReference type="AlphaFoldDB" id="A0A7L9VN46"/>
<reference evidence="2 3" key="1">
    <citation type="submission" date="2020-10" db="EMBL/GenBank/DDBJ databases">
        <title>Genome sequencing of Lactobacillus mucosae KCTC 21011.</title>
        <authorList>
            <person name="Kim J."/>
        </authorList>
    </citation>
    <scope>NUCLEOTIDE SEQUENCE [LARGE SCALE GENOMIC DNA]</scope>
    <source>
        <strain evidence="2 3">LM011</strain>
        <plasmid evidence="2 3">unnamed1</plasmid>
    </source>
</reference>
<name>A0A7L9VN46_LIMMU</name>
<protein>
    <recommendedName>
        <fullName evidence="1">Type II CBASS E2 protein domain-containing protein</fullName>
    </recommendedName>
</protein>
<geneLocation type="plasmid" evidence="2 3">
    <name>unnamed1</name>
</geneLocation>
<dbReference type="Proteomes" id="UP000593929">
    <property type="component" value="Plasmid unnamed1"/>
</dbReference>
<gene>
    <name evidence="2" type="ORF">LM011_00260</name>
</gene>
<dbReference type="RefSeq" id="WP_056968616.1">
    <property type="nucleotide sequence ID" value="NZ_CBCRVQ010000012.1"/>
</dbReference>
<sequence length="155" mass="18316">MTKQQGHIRFGVTARRNHPIKIRYFKHLNKMFPDNRNHINAKGDFFVYAQLRANSKGSKYSVVFISKGWSISVRVYSPFFQKGDLLKIPHIFVSKSNSEHGYVSLCLYKNNFGHAEFRFGDRLDTTIIAWTKEWLYFYEIFLITGRWYGNGEHPQ</sequence>
<organism evidence="2 3">
    <name type="scientific">Limosilactobacillus mucosae</name>
    <name type="common">Lactobacillus mucosae</name>
    <dbReference type="NCBI Taxonomy" id="97478"/>
    <lineage>
        <taxon>Bacteria</taxon>
        <taxon>Bacillati</taxon>
        <taxon>Bacillota</taxon>
        <taxon>Bacilli</taxon>
        <taxon>Lactobacillales</taxon>
        <taxon>Lactobacillaceae</taxon>
        <taxon>Limosilactobacillus</taxon>
    </lineage>
</organism>
<accession>A0A7L9VN46</accession>
<keyword evidence="2" id="KW-0614">Plasmid</keyword>
<dbReference type="EMBL" id="CP062965">
    <property type="protein sequence ID" value="QOL68807.1"/>
    <property type="molecule type" value="Genomic_DNA"/>
</dbReference>